<dbReference type="Pfam" id="PF04754">
    <property type="entry name" value="Transposase_31"/>
    <property type="match status" value="1"/>
</dbReference>
<proteinExistence type="predicted"/>
<evidence type="ECO:0000259" key="2">
    <source>
        <dbReference type="Pfam" id="PF14261"/>
    </source>
</evidence>
<dbReference type="Proteomes" id="UP000277294">
    <property type="component" value="Unassembled WGS sequence"/>
</dbReference>
<dbReference type="RefSeq" id="WP_124078512.1">
    <property type="nucleotide sequence ID" value="NZ_UWPJ01000011.1"/>
</dbReference>
<reference evidence="3 4" key="1">
    <citation type="submission" date="2018-10" db="EMBL/GenBank/DDBJ databases">
        <authorList>
            <person name="Criscuolo A."/>
        </authorList>
    </citation>
    <scope>NUCLEOTIDE SEQUENCE [LARGE SCALE GENOMIC DNA]</scope>
    <source>
        <strain evidence="3">DnA1</strain>
    </source>
</reference>
<keyword evidence="4" id="KW-1185">Reference proteome</keyword>
<dbReference type="PANTHER" id="PTHR34611:SF2">
    <property type="entry name" value="INACTIVE RECOMBINATION-PROMOTING NUCLEASE-LIKE PROTEIN RPNE-RELATED"/>
    <property type="match status" value="1"/>
</dbReference>
<dbReference type="InterPro" id="IPR051699">
    <property type="entry name" value="Rpn/YhgA-like_nuclease"/>
</dbReference>
<dbReference type="Pfam" id="PF14261">
    <property type="entry name" value="DUF4351"/>
    <property type="match status" value="1"/>
</dbReference>
<sequence length="317" mass="35787">MRHHDRHYRRLFGHPAIMRDLLAAILPPQWRGLIDLDTLEPLPADHLSAKQHVRHGDLLWKVCRTDGQQLHLLVLLEHQSSGDRIMAVRILSYAALSYETLLRRERRSTRQLLPALLPIVLYTGLKPWRAATDVAALIDPVPAALQPFQPAMRYVLADAGVLVRQGALPAGNLASLVLQLEHNQGIEQAARLLRELCTAIASHAGHEALRHVLGAWVRYIVLPRALPKDIPLPDTDDIAELAMTVAHSRDWTLRPRMEGREEGRREGQAQLLKRQLMKKFGILPPAVVQRLEQATEAQTEAWSLNFVDADTLDDVFR</sequence>
<evidence type="ECO:0000313" key="3">
    <source>
        <dbReference type="EMBL" id="VCU69157.1"/>
    </source>
</evidence>
<feature type="domain" description="Transposase (putative) YhgA-like" evidence="1">
    <location>
        <begin position="3"/>
        <end position="200"/>
    </location>
</feature>
<dbReference type="EMBL" id="UWPJ01000011">
    <property type="protein sequence ID" value="VCU69157.1"/>
    <property type="molecule type" value="Genomic_DNA"/>
</dbReference>
<dbReference type="AlphaFoldDB" id="A0A3P4AYP1"/>
<evidence type="ECO:0000259" key="1">
    <source>
        <dbReference type="Pfam" id="PF04754"/>
    </source>
</evidence>
<name>A0A3P4AYP1_9BURK</name>
<evidence type="ECO:0000313" key="4">
    <source>
        <dbReference type="Proteomes" id="UP000277294"/>
    </source>
</evidence>
<feature type="domain" description="DUF4351" evidence="2">
    <location>
        <begin position="261"/>
        <end position="314"/>
    </location>
</feature>
<accession>A0A3P4AYP1</accession>
<dbReference type="PANTHER" id="PTHR34611">
    <property type="match status" value="1"/>
</dbReference>
<dbReference type="OrthoDB" id="932587at2"/>
<evidence type="ECO:0008006" key="5">
    <source>
        <dbReference type="Google" id="ProtNLM"/>
    </source>
</evidence>
<dbReference type="InterPro" id="IPR006842">
    <property type="entry name" value="Transposase_31"/>
</dbReference>
<dbReference type="InterPro" id="IPR025587">
    <property type="entry name" value="DUF4351"/>
</dbReference>
<gene>
    <name evidence="3" type="ORF">PIGHUM_01217</name>
</gene>
<protein>
    <recommendedName>
        <fullName evidence="5">Transposase</fullName>
    </recommendedName>
</protein>
<organism evidence="3 4">
    <name type="scientific">Pigmentiphaga humi</name>
    <dbReference type="NCBI Taxonomy" id="2478468"/>
    <lineage>
        <taxon>Bacteria</taxon>
        <taxon>Pseudomonadati</taxon>
        <taxon>Pseudomonadota</taxon>
        <taxon>Betaproteobacteria</taxon>
        <taxon>Burkholderiales</taxon>
        <taxon>Alcaligenaceae</taxon>
        <taxon>Pigmentiphaga</taxon>
    </lineage>
</organism>